<comment type="caution">
    <text evidence="5">The sequence shown here is derived from an EMBL/GenBank/DDBJ whole genome shotgun (WGS) entry which is preliminary data.</text>
</comment>
<dbReference type="AlphaFoldDB" id="A0A501WUB7"/>
<dbReference type="InterPro" id="IPR000595">
    <property type="entry name" value="cNMP-bd_dom"/>
</dbReference>
<dbReference type="GO" id="GO:0008773">
    <property type="term" value="F:[protein-PII] uridylyltransferase activity"/>
    <property type="evidence" value="ECO:0007669"/>
    <property type="project" value="InterPro"/>
</dbReference>
<evidence type="ECO:0000313" key="5">
    <source>
        <dbReference type="EMBL" id="TPE50561.1"/>
    </source>
</evidence>
<accession>A0A501WUB7</accession>
<protein>
    <submittedName>
        <fullName evidence="5">Cyclic nucleotide-binding/CBS domain-containing protein</fullName>
    </submittedName>
</protein>
<dbReference type="EMBL" id="VFRR01000019">
    <property type="protein sequence ID" value="TPE50561.1"/>
    <property type="molecule type" value="Genomic_DNA"/>
</dbReference>
<dbReference type="PROSITE" id="PS51371">
    <property type="entry name" value="CBS"/>
    <property type="match status" value="2"/>
</dbReference>
<evidence type="ECO:0000259" key="4">
    <source>
        <dbReference type="PROSITE" id="PS51371"/>
    </source>
</evidence>
<reference evidence="5 6" key="1">
    <citation type="submission" date="2019-06" db="EMBL/GenBank/DDBJ databases">
        <title>A novel bacterium of genus Marinomonas, isolated from coastal sand.</title>
        <authorList>
            <person name="Huang H."/>
            <person name="Mo K."/>
            <person name="Hu Y."/>
        </authorList>
    </citation>
    <scope>NUCLEOTIDE SEQUENCE [LARGE SCALE GENOMIC DNA]</scope>
    <source>
        <strain evidence="5 6">HB171799</strain>
    </source>
</reference>
<dbReference type="PANTHER" id="PTHR43080">
    <property type="entry name" value="CBS DOMAIN-CONTAINING PROTEIN CBSX3, MITOCHONDRIAL"/>
    <property type="match status" value="1"/>
</dbReference>
<evidence type="ECO:0000313" key="6">
    <source>
        <dbReference type="Proteomes" id="UP000315901"/>
    </source>
</evidence>
<dbReference type="InterPro" id="IPR018490">
    <property type="entry name" value="cNMP-bd_dom_sf"/>
</dbReference>
<dbReference type="PANTHER" id="PTHR43080:SF2">
    <property type="entry name" value="CBS DOMAIN-CONTAINING PROTEIN"/>
    <property type="match status" value="1"/>
</dbReference>
<dbReference type="InterPro" id="IPR014710">
    <property type="entry name" value="RmlC-like_jellyroll"/>
</dbReference>
<dbReference type="PROSITE" id="PS50042">
    <property type="entry name" value="CNMP_BINDING_3"/>
    <property type="match status" value="1"/>
</dbReference>
<evidence type="ECO:0000256" key="1">
    <source>
        <dbReference type="ARBA" id="ARBA00023122"/>
    </source>
</evidence>
<evidence type="ECO:0000256" key="2">
    <source>
        <dbReference type="PROSITE-ProRule" id="PRU00703"/>
    </source>
</evidence>
<dbReference type="CDD" id="cd05401">
    <property type="entry name" value="NT_GlnE_GlnD_like"/>
    <property type="match status" value="1"/>
</dbReference>
<dbReference type="SMART" id="SM00100">
    <property type="entry name" value="cNMP"/>
    <property type="match status" value="1"/>
</dbReference>
<proteinExistence type="predicted"/>
<keyword evidence="1 2" id="KW-0129">CBS domain</keyword>
<sequence>MEAEHYEIAEFLGRYPPFDALPQARLEQLATRLEVGYYRSGNDIYKFGDEIHDFCVIRSGAVEIYRRNGKLYNRLSQGDVFGQLGLLMANRVRLPARAMEDSLIYFIPEALFYELCDEYEAFAYFVEIDEQRRLKKTVEEQQQESPLSGARVGSLIARNPVWISVDASIRQAATLMTEEGVSSLLVVSEQYPIDDSEEVHRSLAGILTDRDLRTRVVSQGVDIESSVVEVMTKSPITIDKDTYVFEAMLTMLRCNIHHLPVTSQTRPIGVIAISDIVRFESKSSLYIVSLIHRQQTVEELALVAKDVTSCFVRMVQDNASASMIGSAMSVIGRSFMQRLLELGEERLGPPPVPYCFLSLGSMARDEQLLITDQDNAMALSDDYNPAQHNAYFAELAQFVSDGLDKCGYPYCTGQIMATNPKWRKTVTQWRDCFAQWIDVPDPESLLNSSIFFDLEGVWGKTEWADELSQFIVDRAKNNPIFLASMARNALLRTPPLGFFKGFVMERDGEHRRTINLKRRGTAPLVDLIRVHAFAVGSAARSSFERLEAVMKANLLPEGRARELRDAMEYLTMVRISHQAEDVDEGHAPDNNIEPDKLTDAERRNLKEAFQVLSNGQRFLKFKYPYKRS</sequence>
<dbReference type="Pfam" id="PF00027">
    <property type="entry name" value="cNMP_binding"/>
    <property type="match status" value="1"/>
</dbReference>
<dbReference type="Pfam" id="PF03445">
    <property type="entry name" value="DUF294"/>
    <property type="match status" value="1"/>
</dbReference>
<dbReference type="InterPro" id="IPR051257">
    <property type="entry name" value="Diverse_CBS-Domain"/>
</dbReference>
<dbReference type="SUPFAM" id="SSF54631">
    <property type="entry name" value="CBS-domain pair"/>
    <property type="match status" value="1"/>
</dbReference>
<dbReference type="InterPro" id="IPR005105">
    <property type="entry name" value="GlnD_Uridyltrans_N"/>
</dbReference>
<feature type="domain" description="Cyclic nucleotide-binding" evidence="3">
    <location>
        <begin position="17"/>
        <end position="93"/>
    </location>
</feature>
<dbReference type="InterPro" id="IPR000644">
    <property type="entry name" value="CBS_dom"/>
</dbReference>
<dbReference type="SUPFAM" id="SSF51206">
    <property type="entry name" value="cAMP-binding domain-like"/>
    <property type="match status" value="1"/>
</dbReference>
<dbReference type="RefSeq" id="WP_140589057.1">
    <property type="nucleotide sequence ID" value="NZ_VFRR01000019.1"/>
</dbReference>
<organism evidence="5 6">
    <name type="scientific">Maribrevibacterium harenarium</name>
    <dbReference type="NCBI Taxonomy" id="2589817"/>
    <lineage>
        <taxon>Bacteria</taxon>
        <taxon>Pseudomonadati</taxon>
        <taxon>Pseudomonadota</taxon>
        <taxon>Gammaproteobacteria</taxon>
        <taxon>Oceanospirillales</taxon>
        <taxon>Oceanospirillaceae</taxon>
        <taxon>Maribrevibacterium</taxon>
    </lineage>
</organism>
<evidence type="ECO:0000259" key="3">
    <source>
        <dbReference type="PROSITE" id="PS50042"/>
    </source>
</evidence>
<keyword evidence="6" id="KW-1185">Reference proteome</keyword>
<dbReference type="CDD" id="cd00038">
    <property type="entry name" value="CAP_ED"/>
    <property type="match status" value="1"/>
</dbReference>
<dbReference type="CDD" id="cd04587">
    <property type="entry name" value="CBS_pair_CAP-ED_NT_Pol-beta-like_DUF294_assoc"/>
    <property type="match status" value="1"/>
</dbReference>
<dbReference type="Proteomes" id="UP000315901">
    <property type="component" value="Unassembled WGS sequence"/>
</dbReference>
<gene>
    <name evidence="5" type="ORF">FJM67_10395</name>
</gene>
<dbReference type="Gene3D" id="2.60.120.10">
    <property type="entry name" value="Jelly Rolls"/>
    <property type="match status" value="1"/>
</dbReference>
<dbReference type="OrthoDB" id="9808528at2"/>
<dbReference type="Gene3D" id="3.10.580.10">
    <property type="entry name" value="CBS-domain"/>
    <property type="match status" value="1"/>
</dbReference>
<feature type="domain" description="CBS" evidence="4">
    <location>
        <begin position="156"/>
        <end position="223"/>
    </location>
</feature>
<dbReference type="Pfam" id="PF10335">
    <property type="entry name" value="DUF294_C"/>
    <property type="match status" value="1"/>
</dbReference>
<name>A0A501WUB7_9GAMM</name>
<feature type="domain" description="CBS" evidence="4">
    <location>
        <begin position="231"/>
        <end position="287"/>
    </location>
</feature>
<dbReference type="SMART" id="SM00116">
    <property type="entry name" value="CBS"/>
    <property type="match status" value="2"/>
</dbReference>
<dbReference type="Pfam" id="PF00571">
    <property type="entry name" value="CBS"/>
    <property type="match status" value="2"/>
</dbReference>
<dbReference type="InterPro" id="IPR046342">
    <property type="entry name" value="CBS_dom_sf"/>
</dbReference>
<dbReference type="InterPro" id="IPR018821">
    <property type="entry name" value="DUF294_put_nucleoTrafse_sb-bd"/>
</dbReference>